<feature type="transmembrane region" description="Helical" evidence="10">
    <location>
        <begin position="91"/>
        <end position="108"/>
    </location>
</feature>
<evidence type="ECO:0000256" key="6">
    <source>
        <dbReference type="ARBA" id="ARBA00023098"/>
    </source>
</evidence>
<evidence type="ECO:0000313" key="11">
    <source>
        <dbReference type="EMBL" id="MFD1787667.1"/>
    </source>
</evidence>
<reference evidence="12" key="1">
    <citation type="journal article" date="2019" name="Int. J. Syst. Evol. Microbiol.">
        <title>The Global Catalogue of Microorganisms (GCM) 10K type strain sequencing project: providing services to taxonomists for standard genome sequencing and annotation.</title>
        <authorList>
            <consortium name="The Broad Institute Genomics Platform"/>
            <consortium name="The Broad Institute Genome Sequencing Center for Infectious Disease"/>
            <person name="Wu L."/>
            <person name="Ma J."/>
        </authorList>
    </citation>
    <scope>NUCLEOTIDE SEQUENCE [LARGE SCALE GENOMIC DNA]</scope>
    <source>
        <strain evidence="12">Q85</strain>
    </source>
</reference>
<keyword evidence="6 10" id="KW-0443">Lipid metabolism</keyword>
<keyword evidence="12" id="KW-1185">Reference proteome</keyword>
<dbReference type="HAMAP" id="MF_01043">
    <property type="entry name" value="PlsY"/>
    <property type="match status" value="1"/>
</dbReference>
<comment type="caution">
    <text evidence="11">The sequence shown here is derived from an EMBL/GenBank/DDBJ whole genome shotgun (WGS) entry which is preliminary data.</text>
</comment>
<keyword evidence="8 10" id="KW-0594">Phospholipid biosynthesis</keyword>
<comment type="subunit">
    <text evidence="10">Probably interacts with PlsX.</text>
</comment>
<keyword evidence="9 10" id="KW-1208">Phospholipid metabolism</keyword>
<feature type="transmembrane region" description="Helical" evidence="10">
    <location>
        <begin position="149"/>
        <end position="182"/>
    </location>
</feature>
<comment type="similarity">
    <text evidence="10">Belongs to the PlsY family.</text>
</comment>
<evidence type="ECO:0000256" key="8">
    <source>
        <dbReference type="ARBA" id="ARBA00023209"/>
    </source>
</evidence>
<keyword evidence="5 10" id="KW-1133">Transmembrane helix</keyword>
<proteinExistence type="inferred from homology"/>
<dbReference type="PANTHER" id="PTHR30309">
    <property type="entry name" value="INNER MEMBRANE PROTEIN YGIH"/>
    <property type="match status" value="1"/>
</dbReference>
<evidence type="ECO:0000256" key="5">
    <source>
        <dbReference type="ARBA" id="ARBA00022989"/>
    </source>
</evidence>
<name>A0ABW4NC01_9SPHN</name>
<evidence type="ECO:0000256" key="9">
    <source>
        <dbReference type="ARBA" id="ARBA00023264"/>
    </source>
</evidence>
<accession>A0ABW4NC01</accession>
<feature type="transmembrane region" description="Helical" evidence="10">
    <location>
        <begin position="12"/>
        <end position="32"/>
    </location>
</feature>
<keyword evidence="1 10" id="KW-1003">Cell membrane</keyword>
<dbReference type="RefSeq" id="WP_380940033.1">
    <property type="nucleotide sequence ID" value="NZ_JBHUFC010000003.1"/>
</dbReference>
<dbReference type="InterPro" id="IPR003811">
    <property type="entry name" value="G3P_acylTferase_PlsY"/>
</dbReference>
<organism evidence="11 12">
    <name type="scientific">Sphingomonas floccifaciens</name>
    <dbReference type="NCBI Taxonomy" id="1844115"/>
    <lineage>
        <taxon>Bacteria</taxon>
        <taxon>Pseudomonadati</taxon>
        <taxon>Pseudomonadota</taxon>
        <taxon>Alphaproteobacteria</taxon>
        <taxon>Sphingomonadales</taxon>
        <taxon>Sphingomonadaceae</taxon>
        <taxon>Sphingomonas</taxon>
    </lineage>
</organism>
<dbReference type="Pfam" id="PF02660">
    <property type="entry name" value="G3P_acyltransf"/>
    <property type="match status" value="1"/>
</dbReference>
<comment type="pathway">
    <text evidence="10">Lipid metabolism; phospholipid metabolism.</text>
</comment>
<evidence type="ECO:0000256" key="4">
    <source>
        <dbReference type="ARBA" id="ARBA00022692"/>
    </source>
</evidence>
<evidence type="ECO:0000256" key="7">
    <source>
        <dbReference type="ARBA" id="ARBA00023136"/>
    </source>
</evidence>
<dbReference type="PANTHER" id="PTHR30309:SF0">
    <property type="entry name" value="GLYCEROL-3-PHOSPHATE ACYLTRANSFERASE-RELATED"/>
    <property type="match status" value="1"/>
</dbReference>
<evidence type="ECO:0000313" key="12">
    <source>
        <dbReference type="Proteomes" id="UP001597283"/>
    </source>
</evidence>
<dbReference type="EC" id="2.3.1.275" evidence="10"/>
<dbReference type="GO" id="GO:0004366">
    <property type="term" value="F:glycerol-3-phosphate O-acyltransferase activity"/>
    <property type="evidence" value="ECO:0007669"/>
    <property type="project" value="UniProtKB-EC"/>
</dbReference>
<comment type="function">
    <text evidence="10">Catalyzes the transfer of an acyl group from acyl-phosphate (acyl-PO(4)) to glycerol-3-phosphate (G3P) to form lysophosphatidic acid (LPA). This enzyme utilizes acyl-phosphate as fatty acyl donor, but not acyl-CoA or acyl-ACP.</text>
</comment>
<evidence type="ECO:0000256" key="2">
    <source>
        <dbReference type="ARBA" id="ARBA00022516"/>
    </source>
</evidence>
<comment type="subcellular location">
    <subcellularLocation>
        <location evidence="10">Cell membrane</location>
        <topology evidence="10">Multi-pass membrane protein</topology>
    </subcellularLocation>
</comment>
<gene>
    <name evidence="10 11" type="primary">plsY</name>
    <name evidence="11" type="ORF">ACFSC3_08790</name>
</gene>
<dbReference type="SMART" id="SM01207">
    <property type="entry name" value="G3P_acyltransf"/>
    <property type="match status" value="1"/>
</dbReference>
<comment type="catalytic activity">
    <reaction evidence="10">
        <text>an acyl phosphate + sn-glycerol 3-phosphate = a 1-acyl-sn-glycero-3-phosphate + phosphate</text>
        <dbReference type="Rhea" id="RHEA:34075"/>
        <dbReference type="ChEBI" id="CHEBI:43474"/>
        <dbReference type="ChEBI" id="CHEBI:57597"/>
        <dbReference type="ChEBI" id="CHEBI:57970"/>
        <dbReference type="ChEBI" id="CHEBI:59918"/>
        <dbReference type="EC" id="2.3.1.275"/>
    </reaction>
</comment>
<keyword evidence="7 10" id="KW-0472">Membrane</keyword>
<feature type="transmembrane region" description="Helical" evidence="10">
    <location>
        <begin position="120"/>
        <end position="143"/>
    </location>
</feature>
<keyword evidence="11" id="KW-0012">Acyltransferase</keyword>
<evidence type="ECO:0000256" key="3">
    <source>
        <dbReference type="ARBA" id="ARBA00022679"/>
    </source>
</evidence>
<keyword evidence="3 10" id="KW-0808">Transferase</keyword>
<dbReference type="EMBL" id="JBHUFC010000003">
    <property type="protein sequence ID" value="MFD1787667.1"/>
    <property type="molecule type" value="Genomic_DNA"/>
</dbReference>
<sequence length="206" mass="21226">MQGAVTQILWLAPAAALAIGYLLGSIPFGVILTRLGGAGDLRQIGSGNIGATNVLRTGRKGLAAATLLLDGFKGWLAVAIVAWAFPGEAQLAAAGAFLGHCYPVWLRFKGGKGVATLMGIVLALHWPLGLIYAVVWLGLLAGLRISSVAGIAAAISAPVAAAILGRFDLVALLIALALIVVWKHRENIERLLAGTEPRVGGRKTLG</sequence>
<keyword evidence="4 10" id="KW-0812">Transmembrane</keyword>
<dbReference type="Proteomes" id="UP001597283">
    <property type="component" value="Unassembled WGS sequence"/>
</dbReference>
<feature type="transmembrane region" description="Helical" evidence="10">
    <location>
        <begin position="62"/>
        <end position="85"/>
    </location>
</feature>
<keyword evidence="2 10" id="KW-0444">Lipid biosynthesis</keyword>
<evidence type="ECO:0000256" key="1">
    <source>
        <dbReference type="ARBA" id="ARBA00022475"/>
    </source>
</evidence>
<evidence type="ECO:0000256" key="10">
    <source>
        <dbReference type="HAMAP-Rule" id="MF_01043"/>
    </source>
</evidence>
<protein>
    <recommendedName>
        <fullName evidence="10">Glycerol-3-phosphate acyltransferase</fullName>
    </recommendedName>
    <alternativeName>
        <fullName evidence="10">Acyl-PO4 G3P acyltransferase</fullName>
    </alternativeName>
    <alternativeName>
        <fullName evidence="10">Acyl-phosphate--glycerol-3-phosphate acyltransferase</fullName>
    </alternativeName>
    <alternativeName>
        <fullName evidence="10">G3P acyltransferase</fullName>
        <shortName evidence="10">GPAT</shortName>
        <ecNumber evidence="10">2.3.1.275</ecNumber>
    </alternativeName>
    <alternativeName>
        <fullName evidence="10">Lysophosphatidic acid synthase</fullName>
        <shortName evidence="10">LPA synthase</shortName>
    </alternativeName>
</protein>
<dbReference type="NCBIfam" id="TIGR00023">
    <property type="entry name" value="glycerol-3-phosphate 1-O-acyltransferase PlsY"/>
    <property type="match status" value="1"/>
</dbReference>